<evidence type="ECO:0000259" key="5">
    <source>
        <dbReference type="PROSITE" id="PS50865"/>
    </source>
</evidence>
<reference evidence="6 7" key="1">
    <citation type="submission" date="2024-10" db="EMBL/GenBank/DDBJ databases">
        <title>Updated reference genomes for cyclostephanoid diatoms.</title>
        <authorList>
            <person name="Roberts W.R."/>
            <person name="Alverson A.J."/>
        </authorList>
    </citation>
    <scope>NUCLEOTIDE SEQUENCE [LARGE SCALE GENOMIC DNA]</scope>
    <source>
        <strain evidence="6 7">AJA010-31</strain>
    </source>
</reference>
<keyword evidence="7" id="KW-1185">Reference proteome</keyword>
<dbReference type="InterPro" id="IPR052298">
    <property type="entry name" value="ZMYND10"/>
</dbReference>
<sequence>MMAATMKNAPVLCPHLRPAVNAPISRLPHAPHITTHHQSHHICYTQKMASIEATHKCAVCEEPASKRCTQCKSIWYCCRDHQLSDWKGHKKQCKIIAADQAQAESHEIHKREFDRIRTKYNLDNSVTAGRIADLLANTDANEGVSAPEFAKQFGMTTEEAVVFLEWIKVGIKFKEETLDTAKKAGIGNVRSS</sequence>
<gene>
    <name evidence="6" type="ORF">ACHAWO_013250</name>
</gene>
<keyword evidence="1" id="KW-0479">Metal-binding</keyword>
<dbReference type="InterPro" id="IPR002893">
    <property type="entry name" value="Znf_MYND"/>
</dbReference>
<protein>
    <recommendedName>
        <fullName evidence="5">MYND-type domain-containing protein</fullName>
    </recommendedName>
</protein>
<evidence type="ECO:0000256" key="4">
    <source>
        <dbReference type="PROSITE-ProRule" id="PRU00134"/>
    </source>
</evidence>
<dbReference type="PANTHER" id="PTHR13244">
    <property type="entry name" value="ZINC FINGER MYND DOMAIN CONTAINING PROTEIN 10"/>
    <property type="match status" value="1"/>
</dbReference>
<dbReference type="SUPFAM" id="SSF144232">
    <property type="entry name" value="HIT/MYND zinc finger-like"/>
    <property type="match status" value="1"/>
</dbReference>
<organism evidence="6 7">
    <name type="scientific">Cyclotella atomus</name>
    <dbReference type="NCBI Taxonomy" id="382360"/>
    <lineage>
        <taxon>Eukaryota</taxon>
        <taxon>Sar</taxon>
        <taxon>Stramenopiles</taxon>
        <taxon>Ochrophyta</taxon>
        <taxon>Bacillariophyta</taxon>
        <taxon>Coscinodiscophyceae</taxon>
        <taxon>Thalassiosirophycidae</taxon>
        <taxon>Stephanodiscales</taxon>
        <taxon>Stephanodiscaceae</taxon>
        <taxon>Cyclotella</taxon>
    </lineage>
</organism>
<dbReference type="Gene3D" id="6.10.140.2220">
    <property type="match status" value="1"/>
</dbReference>
<dbReference type="Proteomes" id="UP001530400">
    <property type="component" value="Unassembled WGS sequence"/>
</dbReference>
<comment type="caution">
    <text evidence="6">The sequence shown here is derived from an EMBL/GenBank/DDBJ whole genome shotgun (WGS) entry which is preliminary data.</text>
</comment>
<feature type="domain" description="MYND-type" evidence="5">
    <location>
        <begin position="57"/>
        <end position="93"/>
    </location>
</feature>
<dbReference type="PROSITE" id="PS50865">
    <property type="entry name" value="ZF_MYND_2"/>
    <property type="match status" value="1"/>
</dbReference>
<evidence type="ECO:0000313" key="7">
    <source>
        <dbReference type="Proteomes" id="UP001530400"/>
    </source>
</evidence>
<dbReference type="Pfam" id="PF01753">
    <property type="entry name" value="zf-MYND"/>
    <property type="match status" value="1"/>
</dbReference>
<dbReference type="AlphaFoldDB" id="A0ABD3QJR7"/>
<evidence type="ECO:0000256" key="3">
    <source>
        <dbReference type="ARBA" id="ARBA00022833"/>
    </source>
</evidence>
<accession>A0ABD3QJR7</accession>
<dbReference type="GO" id="GO:0008270">
    <property type="term" value="F:zinc ion binding"/>
    <property type="evidence" value="ECO:0007669"/>
    <property type="project" value="UniProtKB-KW"/>
</dbReference>
<dbReference type="PANTHER" id="PTHR13244:SF7">
    <property type="entry name" value="ZINC FINGER MYND DOMAIN-CONTAINING PROTEIN 10"/>
    <property type="match status" value="1"/>
</dbReference>
<keyword evidence="3" id="KW-0862">Zinc</keyword>
<name>A0ABD3QJR7_9STRA</name>
<evidence type="ECO:0000256" key="1">
    <source>
        <dbReference type="ARBA" id="ARBA00022723"/>
    </source>
</evidence>
<keyword evidence="2 4" id="KW-0863">Zinc-finger</keyword>
<evidence type="ECO:0000313" key="6">
    <source>
        <dbReference type="EMBL" id="KAL3800708.1"/>
    </source>
</evidence>
<evidence type="ECO:0000256" key="2">
    <source>
        <dbReference type="ARBA" id="ARBA00022771"/>
    </source>
</evidence>
<dbReference type="EMBL" id="JALLPJ020000155">
    <property type="protein sequence ID" value="KAL3800708.1"/>
    <property type="molecule type" value="Genomic_DNA"/>
</dbReference>
<proteinExistence type="predicted"/>